<dbReference type="PRINTS" id="PR00455">
    <property type="entry name" value="HTHTETR"/>
</dbReference>
<dbReference type="Gene3D" id="1.10.357.10">
    <property type="entry name" value="Tetracycline Repressor, domain 2"/>
    <property type="match status" value="1"/>
</dbReference>
<dbReference type="InterPro" id="IPR036271">
    <property type="entry name" value="Tet_transcr_reg_TetR-rel_C_sf"/>
</dbReference>
<dbReference type="OrthoDB" id="3237195at2"/>
<keyword evidence="8" id="KW-1185">Reference proteome</keyword>
<protein>
    <submittedName>
        <fullName evidence="7">TetR/AcrR family transcriptional regulator</fullName>
    </submittedName>
</protein>
<evidence type="ECO:0000256" key="5">
    <source>
        <dbReference type="SAM" id="MobiDB-lite"/>
    </source>
</evidence>
<accession>A0A2I0SKX7</accession>
<dbReference type="PROSITE" id="PS50977">
    <property type="entry name" value="HTH_TETR_2"/>
    <property type="match status" value="1"/>
</dbReference>
<dbReference type="InterPro" id="IPR009057">
    <property type="entry name" value="Homeodomain-like_sf"/>
</dbReference>
<name>A0A2I0SKX7_9ACTN</name>
<evidence type="ECO:0000256" key="1">
    <source>
        <dbReference type="ARBA" id="ARBA00023015"/>
    </source>
</evidence>
<dbReference type="Pfam" id="PF00440">
    <property type="entry name" value="TetR_N"/>
    <property type="match status" value="1"/>
</dbReference>
<evidence type="ECO:0000313" key="7">
    <source>
        <dbReference type="EMBL" id="PKT70587.1"/>
    </source>
</evidence>
<evidence type="ECO:0000313" key="8">
    <source>
        <dbReference type="Proteomes" id="UP000236178"/>
    </source>
</evidence>
<reference evidence="7 8" key="1">
    <citation type="submission" date="2017-12" db="EMBL/GenBank/DDBJ databases">
        <title>Streptomyces populusis sp. nov., a novel endophytic actinobacterium isolated from stems of Populus adenopoda Maxim.</title>
        <authorList>
            <person name="Wang Z."/>
        </authorList>
    </citation>
    <scope>NUCLEOTIDE SEQUENCE [LARGE SCALE GENOMIC DNA]</scope>
    <source>
        <strain evidence="7 8">A249</strain>
    </source>
</reference>
<dbReference type="GO" id="GO:0000976">
    <property type="term" value="F:transcription cis-regulatory region binding"/>
    <property type="evidence" value="ECO:0007669"/>
    <property type="project" value="TreeGrafter"/>
</dbReference>
<gene>
    <name evidence="7" type="ORF">CW362_23765</name>
</gene>
<organism evidence="7 8">
    <name type="scientific">Streptomyces populi</name>
    <dbReference type="NCBI Taxonomy" id="2058924"/>
    <lineage>
        <taxon>Bacteria</taxon>
        <taxon>Bacillati</taxon>
        <taxon>Actinomycetota</taxon>
        <taxon>Actinomycetes</taxon>
        <taxon>Kitasatosporales</taxon>
        <taxon>Streptomycetaceae</taxon>
        <taxon>Streptomyces</taxon>
    </lineage>
</organism>
<dbReference type="SUPFAM" id="SSF46689">
    <property type="entry name" value="Homeodomain-like"/>
    <property type="match status" value="1"/>
</dbReference>
<dbReference type="InterPro" id="IPR023772">
    <property type="entry name" value="DNA-bd_HTH_TetR-type_CS"/>
</dbReference>
<feature type="region of interest" description="Disordered" evidence="5">
    <location>
        <begin position="171"/>
        <end position="197"/>
    </location>
</feature>
<evidence type="ECO:0000256" key="3">
    <source>
        <dbReference type="ARBA" id="ARBA00023163"/>
    </source>
</evidence>
<keyword evidence="1" id="KW-0805">Transcription regulation</keyword>
<evidence type="ECO:0000259" key="6">
    <source>
        <dbReference type="PROSITE" id="PS50977"/>
    </source>
</evidence>
<dbReference type="InterPro" id="IPR047923">
    <property type="entry name" value="ArpA-like"/>
</dbReference>
<dbReference type="AlphaFoldDB" id="A0A2I0SKX7"/>
<comment type="caution">
    <text evidence="7">The sequence shown here is derived from an EMBL/GenBank/DDBJ whole genome shotgun (WGS) entry which is preliminary data.</text>
</comment>
<dbReference type="InterPro" id="IPR001647">
    <property type="entry name" value="HTH_TetR"/>
</dbReference>
<dbReference type="PANTHER" id="PTHR30055">
    <property type="entry name" value="HTH-TYPE TRANSCRIPTIONAL REGULATOR RUTR"/>
    <property type="match status" value="1"/>
</dbReference>
<feature type="compositionally biased region" description="Pro residues" evidence="5">
    <location>
        <begin position="177"/>
        <end position="192"/>
    </location>
</feature>
<dbReference type="PANTHER" id="PTHR30055:SF234">
    <property type="entry name" value="HTH-TYPE TRANSCRIPTIONAL REGULATOR BETI"/>
    <property type="match status" value="1"/>
</dbReference>
<feature type="domain" description="HTH tetR-type" evidence="6">
    <location>
        <begin position="8"/>
        <end position="68"/>
    </location>
</feature>
<dbReference type="NCBIfam" id="NF041196">
    <property type="entry name" value="ScbR_bind_reg"/>
    <property type="match status" value="1"/>
</dbReference>
<dbReference type="Proteomes" id="UP000236178">
    <property type="component" value="Unassembled WGS sequence"/>
</dbReference>
<dbReference type="EMBL" id="PJOS01000048">
    <property type="protein sequence ID" value="PKT70587.1"/>
    <property type="molecule type" value="Genomic_DNA"/>
</dbReference>
<proteinExistence type="predicted"/>
<dbReference type="SUPFAM" id="SSF48498">
    <property type="entry name" value="Tetracyclin repressor-like, C-terminal domain"/>
    <property type="match status" value="1"/>
</dbReference>
<keyword evidence="2 4" id="KW-0238">DNA-binding</keyword>
<keyword evidence="3" id="KW-0804">Transcription</keyword>
<sequence length="219" mass="23633">MVRQERSERTRRNLIRAASTVFDQTGYEGATLAAISDRAQVTKGALFFHFSAKSDLARAVQAEACVTSDAALVKLTRRETPAFETATAMAHALVGLLETDMTVRAGARLAREIRTPDDPSLHCHLNWLDALHGVLDRARSDGSLLPGVDVRAAAVLMLSMITGITSLPRLPVGPASSGPPPPPPPRHAPGPRFPRENGDLWLTRMLHLTRPALSDLPAD</sequence>
<dbReference type="GO" id="GO:0003700">
    <property type="term" value="F:DNA-binding transcription factor activity"/>
    <property type="evidence" value="ECO:0007669"/>
    <property type="project" value="TreeGrafter"/>
</dbReference>
<evidence type="ECO:0000256" key="4">
    <source>
        <dbReference type="PROSITE-ProRule" id="PRU00335"/>
    </source>
</evidence>
<dbReference type="PROSITE" id="PS01081">
    <property type="entry name" value="HTH_TETR_1"/>
    <property type="match status" value="1"/>
</dbReference>
<evidence type="ECO:0000256" key="2">
    <source>
        <dbReference type="ARBA" id="ARBA00023125"/>
    </source>
</evidence>
<dbReference type="RefSeq" id="WP_103551548.1">
    <property type="nucleotide sequence ID" value="NZ_JBHJSK010000015.1"/>
</dbReference>
<feature type="DNA-binding region" description="H-T-H motif" evidence="4">
    <location>
        <begin position="31"/>
        <end position="50"/>
    </location>
</feature>
<dbReference type="InterPro" id="IPR050109">
    <property type="entry name" value="HTH-type_TetR-like_transc_reg"/>
</dbReference>